<protein>
    <submittedName>
        <fullName evidence="1">Thiamine pyrophosphate-dependent dehydrogenase E1 component subunit alpha</fullName>
    </submittedName>
</protein>
<proteinExistence type="predicted"/>
<dbReference type="Proteomes" id="UP000594014">
    <property type="component" value="Chromosome"/>
</dbReference>
<evidence type="ECO:0000313" key="1">
    <source>
        <dbReference type="EMBL" id="QOX66023.1"/>
    </source>
</evidence>
<accession>A0ACD1AHL7</accession>
<evidence type="ECO:0000313" key="2">
    <source>
        <dbReference type="Proteomes" id="UP000594014"/>
    </source>
</evidence>
<dbReference type="EMBL" id="CP042469">
    <property type="protein sequence ID" value="QOX66023.1"/>
    <property type="molecule type" value="Genomic_DNA"/>
</dbReference>
<organism evidence="1 2">
    <name type="scientific">Anoxybacterium hadale</name>
    <dbReference type="NCBI Taxonomy" id="3408580"/>
    <lineage>
        <taxon>Bacteria</taxon>
        <taxon>Bacillati</taxon>
        <taxon>Bacillota</taxon>
        <taxon>Clostridia</taxon>
        <taxon>Peptostreptococcales</taxon>
        <taxon>Anaerovoracaceae</taxon>
        <taxon>Anoxybacterium</taxon>
    </lineage>
</organism>
<gene>
    <name evidence="1" type="ORF">FRZ06_19640</name>
</gene>
<sequence>MTEKELDAAQQGKGQETLSKELLEDMYIKMLHTRLFEEKVAYFFSMGMVHGTTHLYVGEEASAVGACSALEVEDLITSTHRGHGHCIGKGIDLNKMMAELLGKETGYCKGKGGSMHIADLTRGNIGANGVVGGGHAISVGAALTLRMKKQDNVVLCFFGDGASNEGSFHEALNLASVWKLPVIFLCENNLYGMSVPVSKSMNVQDVAVRAAAYGIEGRVVDGNDAIAVYHAVKEAKEYVKENGPILIEAKTYRWLGHSKSDANVYRTKEEIASWKEKCPIKRLRKYLEEAGISTAEELDSIEKQAKEDIDKAVEFAQNSPYPSLDTIMDDVYA</sequence>
<reference evidence="1" key="1">
    <citation type="submission" date="2019-08" db="EMBL/GenBank/DDBJ databases">
        <title>Genome sequence of Clostridiales bacterium MT110.</title>
        <authorList>
            <person name="Cao J."/>
        </authorList>
    </citation>
    <scope>NUCLEOTIDE SEQUENCE</scope>
    <source>
        <strain evidence="1">MT110</strain>
    </source>
</reference>
<keyword evidence="2" id="KW-1185">Reference proteome</keyword>
<name>A0ACD1AHL7_9FIRM</name>